<evidence type="ECO:0000313" key="1">
    <source>
        <dbReference type="EMBL" id="MTD01206.1"/>
    </source>
</evidence>
<organism evidence="1 2">
    <name type="scientific">Streptococcus uberis</name>
    <dbReference type="NCBI Taxonomy" id="1349"/>
    <lineage>
        <taxon>Bacteria</taxon>
        <taxon>Bacillati</taxon>
        <taxon>Bacillota</taxon>
        <taxon>Bacilli</taxon>
        <taxon>Lactobacillales</taxon>
        <taxon>Streptococcaceae</taxon>
        <taxon>Streptococcus</taxon>
    </lineage>
</organism>
<name>A0A6L6G8W2_STRUB</name>
<evidence type="ECO:0000313" key="2">
    <source>
        <dbReference type="Proteomes" id="UP000483839"/>
    </source>
</evidence>
<dbReference type="Proteomes" id="UP000483839">
    <property type="component" value="Unassembled WGS sequence"/>
</dbReference>
<protein>
    <submittedName>
        <fullName evidence="1">Uncharacterized protein</fullName>
    </submittedName>
</protein>
<comment type="caution">
    <text evidence="1">The sequence shown here is derived from an EMBL/GenBank/DDBJ whole genome shotgun (WGS) entry which is preliminary data.</text>
</comment>
<gene>
    <name evidence="1" type="ORF">GKS16_02760</name>
</gene>
<dbReference type="RefSeq" id="WP_154590815.1">
    <property type="nucleotide sequence ID" value="NZ_JADFAY010000012.1"/>
</dbReference>
<dbReference type="EMBL" id="WLXI01000027">
    <property type="protein sequence ID" value="MTD01206.1"/>
    <property type="molecule type" value="Genomic_DNA"/>
</dbReference>
<dbReference type="AlphaFoldDB" id="A0A6L6G8W2"/>
<proteinExistence type="predicted"/>
<reference evidence="1 2" key="1">
    <citation type="submission" date="2019-11" db="EMBL/GenBank/DDBJ databases">
        <title>Streptococcus uberis isolated from clinical mastitis cases on a southeastern Queensland dairy.</title>
        <authorList>
            <person name="Workentine M.L."/>
            <person name="Price R."/>
            <person name="Olchowy T."/>
        </authorList>
    </citation>
    <scope>NUCLEOTIDE SEQUENCE [LARGE SCALE GENOMIC DNA]</scope>
    <source>
        <strain evidence="1 2">OLC4459-A17</strain>
    </source>
</reference>
<sequence>MIKMRKSQLSVSLALFALLTFAASPIYALQTNQNQAGKAVQQDSLAVTATLQAQKPLLDIAIQIPTQLAQGGQAKVELLDQTGQVKNTISYDLQAGWTQMSAWFDMTGYPSGDYSVKVTYNGISQQSSPIHY</sequence>
<accession>A0A6L6G8W2</accession>